<feature type="signal peptide" evidence="4">
    <location>
        <begin position="1"/>
        <end position="19"/>
    </location>
</feature>
<dbReference type="PANTHER" id="PTHR24251">
    <property type="entry name" value="OVOCHYMASE-RELATED"/>
    <property type="match status" value="1"/>
</dbReference>
<accession>A0A7R9FNF2</accession>
<dbReference type="Pfam" id="PF00431">
    <property type="entry name" value="CUB"/>
    <property type="match status" value="1"/>
</dbReference>
<comment type="caution">
    <text evidence="3">Lacks conserved residue(s) required for the propagation of feature annotation.</text>
</comment>
<dbReference type="PROSITE" id="PS01180">
    <property type="entry name" value="CUB"/>
    <property type="match status" value="1"/>
</dbReference>
<keyword evidence="2 3" id="KW-1015">Disulfide bond</keyword>
<dbReference type="CDD" id="cd00041">
    <property type="entry name" value="CUB"/>
    <property type="match status" value="1"/>
</dbReference>
<organism evidence="6">
    <name type="scientific">Darwinula stevensoni</name>
    <dbReference type="NCBI Taxonomy" id="69355"/>
    <lineage>
        <taxon>Eukaryota</taxon>
        <taxon>Metazoa</taxon>
        <taxon>Ecdysozoa</taxon>
        <taxon>Arthropoda</taxon>
        <taxon>Crustacea</taxon>
        <taxon>Oligostraca</taxon>
        <taxon>Ostracoda</taxon>
        <taxon>Podocopa</taxon>
        <taxon>Podocopida</taxon>
        <taxon>Darwinulocopina</taxon>
        <taxon>Darwinuloidea</taxon>
        <taxon>Darwinulidae</taxon>
        <taxon>Darwinula</taxon>
    </lineage>
</organism>
<reference evidence="6" key="1">
    <citation type="submission" date="2020-11" db="EMBL/GenBank/DDBJ databases">
        <authorList>
            <person name="Tran Van P."/>
        </authorList>
    </citation>
    <scope>NUCLEOTIDE SEQUENCE</scope>
</reference>
<dbReference type="EMBL" id="LR901805">
    <property type="protein sequence ID" value="CAD7249424.1"/>
    <property type="molecule type" value="Genomic_DNA"/>
</dbReference>
<evidence type="ECO:0000313" key="6">
    <source>
        <dbReference type="EMBL" id="CAD7249424.1"/>
    </source>
</evidence>
<feature type="disulfide bond" evidence="3">
    <location>
        <begin position="87"/>
        <end position="104"/>
    </location>
</feature>
<protein>
    <recommendedName>
        <fullName evidence="5">CUB domain-containing protein</fullName>
    </recommendedName>
</protein>
<dbReference type="Proteomes" id="UP000677054">
    <property type="component" value="Unassembled WGS sequence"/>
</dbReference>
<proteinExistence type="predicted"/>
<evidence type="ECO:0000313" key="7">
    <source>
        <dbReference type="Proteomes" id="UP000677054"/>
    </source>
</evidence>
<keyword evidence="7" id="KW-1185">Reference proteome</keyword>
<evidence type="ECO:0000259" key="5">
    <source>
        <dbReference type="PROSITE" id="PS01180"/>
    </source>
</evidence>
<evidence type="ECO:0000256" key="1">
    <source>
        <dbReference type="ARBA" id="ARBA00022737"/>
    </source>
</evidence>
<evidence type="ECO:0000256" key="2">
    <source>
        <dbReference type="ARBA" id="ARBA00023157"/>
    </source>
</evidence>
<dbReference type="InterPro" id="IPR035914">
    <property type="entry name" value="Sperma_CUB_dom_sf"/>
</dbReference>
<dbReference type="SMART" id="SM00042">
    <property type="entry name" value="CUB"/>
    <property type="match status" value="1"/>
</dbReference>
<keyword evidence="1" id="KW-0677">Repeat</keyword>
<dbReference type="AlphaFoldDB" id="A0A7R9FNF2"/>
<sequence>MHRLALVSLLLVAAGVAQGSPPSKRFFFAPQCGSASQALTANSSTTIQSPNYPSNYPNNYCYEWNFSCPNQMTLSCPDIQILSLFFCLDDVLEVSGNGERKYLCGNTALNYVVPANGMLFARFRTDWLLTAKGFQCTVSCAA</sequence>
<name>A0A7R9FNF2_9CRUS</name>
<feature type="domain" description="CUB" evidence="5">
    <location>
        <begin position="32"/>
        <end position="141"/>
    </location>
</feature>
<dbReference type="EMBL" id="CAJPEV010002288">
    <property type="protein sequence ID" value="CAG0896397.1"/>
    <property type="molecule type" value="Genomic_DNA"/>
</dbReference>
<evidence type="ECO:0000256" key="3">
    <source>
        <dbReference type="PROSITE-ProRule" id="PRU00059"/>
    </source>
</evidence>
<keyword evidence="4" id="KW-0732">Signal</keyword>
<dbReference type="SUPFAM" id="SSF49854">
    <property type="entry name" value="Spermadhesin, CUB domain"/>
    <property type="match status" value="1"/>
</dbReference>
<dbReference type="Gene3D" id="2.60.120.290">
    <property type="entry name" value="Spermadhesin, CUB domain"/>
    <property type="match status" value="1"/>
</dbReference>
<dbReference type="PANTHER" id="PTHR24251:SF37">
    <property type="entry name" value="CUB DOMAIN-CONTAINING PROTEIN"/>
    <property type="match status" value="1"/>
</dbReference>
<gene>
    <name evidence="6" type="ORF">DSTB1V02_LOCUS9221</name>
</gene>
<feature type="chain" id="PRO_5036403126" description="CUB domain-containing protein" evidence="4">
    <location>
        <begin position="20"/>
        <end position="142"/>
    </location>
</feature>
<evidence type="ECO:0000256" key="4">
    <source>
        <dbReference type="SAM" id="SignalP"/>
    </source>
</evidence>
<dbReference type="InterPro" id="IPR000859">
    <property type="entry name" value="CUB_dom"/>
</dbReference>